<dbReference type="EMBL" id="PQGA01000005">
    <property type="protein sequence ID" value="POR52118.1"/>
    <property type="molecule type" value="Genomic_DNA"/>
</dbReference>
<protein>
    <submittedName>
        <fullName evidence="1">Uncharacterized protein</fullName>
    </submittedName>
</protein>
<dbReference type="RefSeq" id="WP_103704510.1">
    <property type="nucleotide sequence ID" value="NZ_PQGA01000005.1"/>
</dbReference>
<organism evidence="1 2">
    <name type="scientific">Paraburkholderia eburnea</name>
    <dbReference type="NCBI Taxonomy" id="1189126"/>
    <lineage>
        <taxon>Bacteria</taxon>
        <taxon>Pseudomonadati</taxon>
        <taxon>Pseudomonadota</taxon>
        <taxon>Betaproteobacteria</taxon>
        <taxon>Burkholderiales</taxon>
        <taxon>Burkholderiaceae</taxon>
        <taxon>Paraburkholderia</taxon>
    </lineage>
</organism>
<name>A0A2S4MBK2_9BURK</name>
<evidence type="ECO:0000313" key="2">
    <source>
        <dbReference type="Proteomes" id="UP000237381"/>
    </source>
</evidence>
<dbReference type="OrthoDB" id="9001591at2"/>
<accession>A0A2S4MBK2</accession>
<dbReference type="Proteomes" id="UP000237381">
    <property type="component" value="Unassembled WGS sequence"/>
</dbReference>
<gene>
    <name evidence="1" type="ORF">B0G62_10586</name>
</gene>
<sequence>MEESSTPDQSESALRAQYASLQNRARELEAHAPSRIDALHDAAQSAAAGHTAYESALKDAVNEAMLAVRCYHGAVPFLETANSLIEHLAKPPLLDDGMEWHDEILGRMAEVLEIAAGMIAEGEMHLEASARVNV</sequence>
<reference evidence="1 2" key="1">
    <citation type="submission" date="2018-01" db="EMBL/GenBank/DDBJ databases">
        <title>Genomic Encyclopedia of Type Strains, Phase III (KMG-III): the genomes of soil and plant-associated and newly described type strains.</title>
        <authorList>
            <person name="Whitman W."/>
        </authorList>
    </citation>
    <scope>NUCLEOTIDE SEQUENCE [LARGE SCALE GENOMIC DNA]</scope>
    <source>
        <strain evidence="1 2">JCM 18070</strain>
    </source>
</reference>
<keyword evidence="2" id="KW-1185">Reference proteome</keyword>
<proteinExistence type="predicted"/>
<comment type="caution">
    <text evidence="1">The sequence shown here is derived from an EMBL/GenBank/DDBJ whole genome shotgun (WGS) entry which is preliminary data.</text>
</comment>
<dbReference type="AlphaFoldDB" id="A0A2S4MBK2"/>
<evidence type="ECO:0000313" key="1">
    <source>
        <dbReference type="EMBL" id="POR52118.1"/>
    </source>
</evidence>